<reference evidence="3" key="1">
    <citation type="submission" date="2021-06" db="EMBL/GenBank/DDBJ databases">
        <authorList>
            <person name="Criscuolo A."/>
        </authorList>
    </citation>
    <scope>NUCLEOTIDE SEQUENCE</scope>
    <source>
        <strain evidence="3">CIP111600</strain>
    </source>
</reference>
<dbReference type="EMBL" id="CAJVAS010000027">
    <property type="protein sequence ID" value="CAG7644515.1"/>
    <property type="molecule type" value="Genomic_DNA"/>
</dbReference>
<evidence type="ECO:0000313" key="4">
    <source>
        <dbReference type="Proteomes" id="UP000693672"/>
    </source>
</evidence>
<feature type="region of interest" description="Disordered" evidence="1">
    <location>
        <begin position="51"/>
        <end position="82"/>
    </location>
</feature>
<name>A0A916K4T6_9BACL</name>
<evidence type="ECO:0000256" key="2">
    <source>
        <dbReference type="SAM" id="Phobius"/>
    </source>
</evidence>
<keyword evidence="4" id="KW-1185">Reference proteome</keyword>
<comment type="caution">
    <text evidence="3">The sequence shown here is derived from an EMBL/GenBank/DDBJ whole genome shotgun (WGS) entry which is preliminary data.</text>
</comment>
<evidence type="ECO:0000313" key="3">
    <source>
        <dbReference type="EMBL" id="CAG7644515.1"/>
    </source>
</evidence>
<dbReference type="Proteomes" id="UP000693672">
    <property type="component" value="Unassembled WGS sequence"/>
</dbReference>
<evidence type="ECO:0000256" key="1">
    <source>
        <dbReference type="SAM" id="MobiDB-lite"/>
    </source>
</evidence>
<proteinExistence type="predicted"/>
<dbReference type="RefSeq" id="WP_218094443.1">
    <property type="nucleotide sequence ID" value="NZ_CAJVAS010000027.1"/>
</dbReference>
<sequence>MAMLKDSKNQAALRSLHEELWERLQHCEEQEAEAILRNSLGDAAGAISDEVREQTDRTASGETAIEAGGGTTAGASEPLLQPFRPFSAPQHGLLTLRGAVFSAMAGVSLAALLVVLLVYAALWIE</sequence>
<accession>A0A916K4T6</accession>
<dbReference type="AlphaFoldDB" id="A0A916K4T6"/>
<keyword evidence="2" id="KW-0472">Membrane</keyword>
<keyword evidence="2" id="KW-1133">Transmembrane helix</keyword>
<organism evidence="3 4">
    <name type="scientific">Paenibacillus solanacearum</name>
    <dbReference type="NCBI Taxonomy" id="2048548"/>
    <lineage>
        <taxon>Bacteria</taxon>
        <taxon>Bacillati</taxon>
        <taxon>Bacillota</taxon>
        <taxon>Bacilli</taxon>
        <taxon>Bacillales</taxon>
        <taxon>Paenibacillaceae</taxon>
        <taxon>Paenibacillus</taxon>
    </lineage>
</organism>
<keyword evidence="2" id="KW-0812">Transmembrane</keyword>
<feature type="transmembrane region" description="Helical" evidence="2">
    <location>
        <begin position="99"/>
        <end position="124"/>
    </location>
</feature>
<gene>
    <name evidence="3" type="ORF">PAESOLCIP111_04727</name>
</gene>
<protein>
    <submittedName>
        <fullName evidence="3">Uncharacterized protein</fullName>
    </submittedName>
</protein>